<dbReference type="AlphaFoldDB" id="A0AAP2ZA68"/>
<evidence type="ECO:0000313" key="3">
    <source>
        <dbReference type="EMBL" id="MCU4753243.1"/>
    </source>
</evidence>
<accession>A0AAP2ZA68</accession>
<gene>
    <name evidence="3" type="primary">pdhA</name>
    <name evidence="3" type="ORF">OB919_14865</name>
</gene>
<dbReference type="Pfam" id="PF00676">
    <property type="entry name" value="E1_dh"/>
    <property type="match status" value="1"/>
</dbReference>
<dbReference type="CDD" id="cd02000">
    <property type="entry name" value="TPP_E1_PDC_ADC_BCADC"/>
    <property type="match status" value="1"/>
</dbReference>
<dbReference type="PANTHER" id="PTHR43380">
    <property type="entry name" value="2-OXOISOVALERATE DEHYDROGENASE SUBUNIT ALPHA, MITOCHONDRIAL"/>
    <property type="match status" value="1"/>
</dbReference>
<dbReference type="InterPro" id="IPR050771">
    <property type="entry name" value="Alpha-ketoacid_DH_E1_comp"/>
</dbReference>
<feature type="domain" description="Dehydrogenase E1 component" evidence="2">
    <location>
        <begin position="28"/>
        <end position="312"/>
    </location>
</feature>
<organism evidence="3 4">
    <name type="scientific">Natronosalvus hydrolyticus</name>
    <dbReference type="NCBI Taxonomy" id="2979988"/>
    <lineage>
        <taxon>Archaea</taxon>
        <taxon>Methanobacteriati</taxon>
        <taxon>Methanobacteriota</taxon>
        <taxon>Stenosarchaea group</taxon>
        <taxon>Halobacteria</taxon>
        <taxon>Halobacteriales</taxon>
        <taxon>Natrialbaceae</taxon>
        <taxon>Natronosalvus</taxon>
    </lineage>
</organism>
<evidence type="ECO:0000259" key="2">
    <source>
        <dbReference type="Pfam" id="PF00676"/>
    </source>
</evidence>
<keyword evidence="1" id="KW-0560">Oxidoreductase</keyword>
<dbReference type="GO" id="GO:0016624">
    <property type="term" value="F:oxidoreductase activity, acting on the aldehyde or oxo group of donors, disulfide as acceptor"/>
    <property type="evidence" value="ECO:0007669"/>
    <property type="project" value="InterPro"/>
</dbReference>
<dbReference type="InterPro" id="IPR017596">
    <property type="entry name" value="PdhA/BkdA"/>
</dbReference>
<dbReference type="Proteomes" id="UP001321047">
    <property type="component" value="Unassembled WGS sequence"/>
</dbReference>
<sequence length="348" mass="39246">MKRIIGERDLEETPFSEEDALAVYRDIVRTRRFDERAVALQRRGWMSGYPPYKGQEASQVGAAHAIADDDWLVPTYRSNALQIAHGVPMSDIFLFRRGHPEFTSDHEYNVFPQAVPIATQIPHAAGLGMARNYRGDEQAVLCYFGDGATSEGDFHEGLNFAGVFDAPVVFFCENNDWAISLPRERQTASATIAQKAEAYGFDGVQVDGNDPLAVLETTREALEDARDGEPVLVESLTYRQGAHTTSDDPTRYRSERDDLPEWRTADPLERYETYLRAQGVLDDDLVETIREDVEAELEDAIEVAETTPAPEPTDVFDPVYSDLSPRLTDQRDWLEGFLETHDVQELEH</sequence>
<dbReference type="SUPFAM" id="SSF52518">
    <property type="entry name" value="Thiamin diphosphate-binding fold (THDP-binding)"/>
    <property type="match status" value="1"/>
</dbReference>
<dbReference type="GO" id="GO:0044272">
    <property type="term" value="P:sulfur compound biosynthetic process"/>
    <property type="evidence" value="ECO:0007669"/>
    <property type="project" value="UniProtKB-ARBA"/>
</dbReference>
<keyword evidence="4" id="KW-1185">Reference proteome</keyword>
<name>A0AAP2ZA68_9EURY</name>
<protein>
    <submittedName>
        <fullName evidence="3">Pyruvate dehydrogenase (Acetyl-transferring) E1 component subunit alpha</fullName>
    </submittedName>
</protein>
<dbReference type="EMBL" id="JAOPJZ010000015">
    <property type="protein sequence ID" value="MCU4753243.1"/>
    <property type="molecule type" value="Genomic_DNA"/>
</dbReference>
<evidence type="ECO:0000313" key="4">
    <source>
        <dbReference type="Proteomes" id="UP001321047"/>
    </source>
</evidence>
<keyword evidence="3" id="KW-0670">Pyruvate</keyword>
<dbReference type="PANTHER" id="PTHR43380:SF1">
    <property type="entry name" value="2-OXOISOVALERATE DEHYDROGENASE SUBUNIT ALPHA, MITOCHONDRIAL"/>
    <property type="match status" value="1"/>
</dbReference>
<dbReference type="GO" id="GO:0009083">
    <property type="term" value="P:branched-chain amino acid catabolic process"/>
    <property type="evidence" value="ECO:0007669"/>
    <property type="project" value="TreeGrafter"/>
</dbReference>
<evidence type="ECO:0000256" key="1">
    <source>
        <dbReference type="ARBA" id="ARBA00023002"/>
    </source>
</evidence>
<dbReference type="RefSeq" id="WP_342809567.1">
    <property type="nucleotide sequence ID" value="NZ_JAOPJZ010000015.1"/>
</dbReference>
<comment type="caution">
    <text evidence="3">The sequence shown here is derived from an EMBL/GenBank/DDBJ whole genome shotgun (WGS) entry which is preliminary data.</text>
</comment>
<dbReference type="NCBIfam" id="TIGR03181">
    <property type="entry name" value="PDH_E1_alph_x"/>
    <property type="match status" value="1"/>
</dbReference>
<reference evidence="3 4" key="1">
    <citation type="submission" date="2022-09" db="EMBL/GenBank/DDBJ databases">
        <title>Enrichment on poylsaccharides allowed isolation of novel metabolic and taxonomic groups of Haloarchaea.</title>
        <authorList>
            <person name="Sorokin D.Y."/>
            <person name="Elcheninov A.G."/>
            <person name="Khizhniak T.V."/>
            <person name="Kolganova T.V."/>
            <person name="Kublanov I.V."/>
        </authorList>
    </citation>
    <scope>NUCLEOTIDE SEQUENCE [LARGE SCALE GENOMIC DNA]</scope>
    <source>
        <strain evidence="3 4">AArc-curdl1</strain>
    </source>
</reference>
<proteinExistence type="predicted"/>
<dbReference type="InterPro" id="IPR001017">
    <property type="entry name" value="DH_E1"/>
</dbReference>
<dbReference type="Gene3D" id="3.40.50.970">
    <property type="match status" value="1"/>
</dbReference>
<dbReference type="InterPro" id="IPR029061">
    <property type="entry name" value="THDP-binding"/>
</dbReference>